<comment type="caution">
    <text evidence="2">The sequence shown here is derived from an EMBL/GenBank/DDBJ whole genome shotgun (WGS) entry which is preliminary data.</text>
</comment>
<dbReference type="Proteomes" id="UP000620262">
    <property type="component" value="Unassembled WGS sequence"/>
</dbReference>
<feature type="domain" description="NAD-dependent epimerase/dehydratase" evidence="1">
    <location>
        <begin position="3"/>
        <end position="217"/>
    </location>
</feature>
<proteinExistence type="predicted"/>
<keyword evidence="2" id="KW-0560">Oxidoreductase</keyword>
<evidence type="ECO:0000259" key="1">
    <source>
        <dbReference type="Pfam" id="PF01370"/>
    </source>
</evidence>
<dbReference type="PANTHER" id="PTHR43245">
    <property type="entry name" value="BIFUNCTIONAL POLYMYXIN RESISTANCE PROTEIN ARNA"/>
    <property type="match status" value="1"/>
</dbReference>
<dbReference type="PANTHER" id="PTHR43245:SF13">
    <property type="entry name" value="UDP-D-APIOSE_UDP-D-XYLOSE SYNTHASE 2"/>
    <property type="match status" value="1"/>
</dbReference>
<gene>
    <name evidence="2" type="ORF">H4W29_001652</name>
</gene>
<protein>
    <submittedName>
        <fullName evidence="2">UDP-glucose 4-epimerase/GDP-4-dehydro-6-deoxy-D-mannose reductase</fullName>
        <ecNumber evidence="2">1.1.1.281</ecNumber>
        <ecNumber evidence="2">5.1.3.2</ecNumber>
    </submittedName>
</protein>
<dbReference type="Gene3D" id="3.40.50.720">
    <property type="entry name" value="NAD(P)-binding Rossmann-like Domain"/>
    <property type="match status" value="1"/>
</dbReference>
<name>A0ABR9IMR1_RHIVS</name>
<dbReference type="EC" id="1.1.1.281" evidence="2"/>
<reference evidence="2 3" key="1">
    <citation type="submission" date="2020-10" db="EMBL/GenBank/DDBJ databases">
        <title>Sequencing the genomes of 1000 actinobacteria strains.</title>
        <authorList>
            <person name="Klenk H.-P."/>
        </authorList>
    </citation>
    <scope>NUCLEOTIDE SEQUENCE [LARGE SCALE GENOMIC DNA]</scope>
    <source>
        <strain evidence="2 3">DSM 7307</strain>
    </source>
</reference>
<accession>A0ABR9IMR1</accession>
<keyword evidence="3" id="KW-1185">Reference proteome</keyword>
<keyword evidence="2" id="KW-0413">Isomerase</keyword>
<dbReference type="InterPro" id="IPR001509">
    <property type="entry name" value="Epimerase_deHydtase"/>
</dbReference>
<dbReference type="SUPFAM" id="SSF51735">
    <property type="entry name" value="NAD(P)-binding Rossmann-fold domains"/>
    <property type="match status" value="1"/>
</dbReference>
<dbReference type="GO" id="GO:0033705">
    <property type="term" value="F:GDP-4-dehydro-6-deoxy-D-mannose reductase activity"/>
    <property type="evidence" value="ECO:0007669"/>
    <property type="project" value="UniProtKB-EC"/>
</dbReference>
<dbReference type="CDD" id="cd08946">
    <property type="entry name" value="SDR_e"/>
    <property type="match status" value="1"/>
</dbReference>
<dbReference type="RefSeq" id="WP_192728496.1">
    <property type="nucleotide sequence ID" value="NZ_BAAAVL010000001.1"/>
</dbReference>
<dbReference type="Pfam" id="PF01370">
    <property type="entry name" value="Epimerase"/>
    <property type="match status" value="1"/>
</dbReference>
<evidence type="ECO:0000313" key="2">
    <source>
        <dbReference type="EMBL" id="MBE1504471.1"/>
    </source>
</evidence>
<dbReference type="GO" id="GO:0003978">
    <property type="term" value="F:UDP-glucose 4-epimerase activity"/>
    <property type="evidence" value="ECO:0007669"/>
    <property type="project" value="UniProtKB-EC"/>
</dbReference>
<organism evidence="2 3">
    <name type="scientific">Rhizobium viscosum</name>
    <name type="common">Arthrobacter viscosus</name>
    <dbReference type="NCBI Taxonomy" id="1673"/>
    <lineage>
        <taxon>Bacteria</taxon>
        <taxon>Pseudomonadati</taxon>
        <taxon>Pseudomonadota</taxon>
        <taxon>Alphaproteobacteria</taxon>
        <taxon>Hyphomicrobiales</taxon>
        <taxon>Rhizobiaceae</taxon>
        <taxon>Rhizobium/Agrobacterium group</taxon>
        <taxon>Rhizobium</taxon>
    </lineage>
</organism>
<dbReference type="EC" id="5.1.3.2" evidence="2"/>
<sequence>MRVLVTGAGGILGRHVIRHLAQFAPGADVIVNKADLTDLDAMRAAIAALQPIDKVIHLAALVPVASVKADPARAYAVNVGGTINLLSALERHPATFLYCSSSHIYAPSDLPIAEDAEKAPPSFYGRTKWVGESVAADICEVSGRAYCAARVFSIHDPAQTGSFLRPSIERRLAEEDLSQPFMLPGGDSVRDFLPAADAAALVVRLALSSATGAVNVGSGRGTTIRDFVQGFSSRPLDIRATGGSDTLVADISRLRQLLGDADV</sequence>
<dbReference type="InterPro" id="IPR050177">
    <property type="entry name" value="Lipid_A_modif_metabolic_enz"/>
</dbReference>
<dbReference type="InterPro" id="IPR036291">
    <property type="entry name" value="NAD(P)-bd_dom_sf"/>
</dbReference>
<dbReference type="EMBL" id="JADBEC010000001">
    <property type="protein sequence ID" value="MBE1504471.1"/>
    <property type="molecule type" value="Genomic_DNA"/>
</dbReference>
<evidence type="ECO:0000313" key="3">
    <source>
        <dbReference type="Proteomes" id="UP000620262"/>
    </source>
</evidence>